<evidence type="ECO:0000313" key="1">
    <source>
        <dbReference type="EMBL" id="OCT55705.1"/>
    </source>
</evidence>
<accession>A0A974BP45</accession>
<dbReference type="AlphaFoldDB" id="A0A974BP45"/>
<dbReference type="Proteomes" id="UP000694892">
    <property type="component" value="Unassembled WGS sequence"/>
</dbReference>
<name>A0A974BP45_XENLA</name>
<reference evidence="1" key="1">
    <citation type="submission" date="2016-05" db="EMBL/GenBank/DDBJ databases">
        <title>WGS assembly of Xenopus laevis.</title>
        <authorList>
            <person name="Session A."/>
            <person name="Uno Y."/>
            <person name="Kwon T."/>
            <person name="Chapman J."/>
            <person name="Toyoda A."/>
            <person name="Takahashi S."/>
            <person name="Fukui A."/>
            <person name="Hikosaka A."/>
            <person name="Putnam N."/>
            <person name="Stites J."/>
            <person name="Van Heeringen S."/>
            <person name="Quigley I."/>
            <person name="Heinz S."/>
            <person name="Hellsten U."/>
            <person name="Lyons J."/>
            <person name="Suzuki A."/>
            <person name="Kondo M."/>
            <person name="Ogino H."/>
            <person name="Ochi H."/>
            <person name="Bogdanovic O."/>
            <person name="Lister R."/>
            <person name="Georgiou G."/>
            <person name="Paranjpe S."/>
            <person name="Van Kruijsbergen I."/>
            <person name="Mozaffari S."/>
            <person name="Shu S."/>
            <person name="Schmutz J."/>
            <person name="Jenkins J."/>
            <person name="Grimwood J."/>
            <person name="Carlson J."/>
            <person name="Mitros T."/>
            <person name="Simakov O."/>
            <person name="Heald R."/>
            <person name="Miller K."/>
            <person name="Haudenschild C."/>
            <person name="Kuroki Y."/>
            <person name="Tanaka T."/>
            <person name="Michiue T."/>
            <person name="Watanabe M."/>
            <person name="Kinoshita T."/>
            <person name="Ohta Y."/>
            <person name="Mawaribuchi S."/>
            <person name="Suzuki Y."/>
            <person name="Haramoto Y."/>
            <person name="Yamamoto T."/>
            <person name="Takagi C."/>
            <person name="Kitzman J."/>
            <person name="Shendure J."/>
            <person name="Nakayama T."/>
            <person name="Izutsu Y."/>
            <person name="Robert J."/>
            <person name="Dichmann D."/>
            <person name="Flajnik M."/>
            <person name="Houston D."/>
            <person name="Marcotte E."/>
            <person name="Wallingford J."/>
            <person name="Ito Y."/>
            <person name="Asashima M."/>
            <person name="Ueno N."/>
            <person name="Matsuda Y."/>
            <person name="Jan Veenstra G."/>
            <person name="Fujiyama A."/>
            <person name="Harland R."/>
            <person name="Taira M."/>
            <person name="Rokhsar D.S."/>
        </authorList>
    </citation>
    <scope>NUCLEOTIDE SEQUENCE</scope>
    <source>
        <strain evidence="1">J</strain>
        <tissue evidence="1">Blood</tissue>
    </source>
</reference>
<sequence>MSDTSSQQMKPMLGQWEDVIGLVTTEITALGRPFSLGSLYNCHNDQLIPGNKQGKVSQHSGLGSIS</sequence>
<dbReference type="EMBL" id="KV476496">
    <property type="protein sequence ID" value="OCT55705.1"/>
    <property type="molecule type" value="Genomic_DNA"/>
</dbReference>
<proteinExistence type="predicted"/>
<organism evidence="1">
    <name type="scientific">Xenopus laevis</name>
    <name type="common">African clawed frog</name>
    <dbReference type="NCBI Taxonomy" id="8355"/>
    <lineage>
        <taxon>Eukaryota</taxon>
        <taxon>Metazoa</taxon>
        <taxon>Chordata</taxon>
        <taxon>Craniata</taxon>
        <taxon>Vertebrata</taxon>
        <taxon>Euteleostomi</taxon>
        <taxon>Amphibia</taxon>
        <taxon>Batrachia</taxon>
        <taxon>Anura</taxon>
        <taxon>Pipoidea</taxon>
        <taxon>Pipidae</taxon>
        <taxon>Xenopodinae</taxon>
        <taxon>Xenopus</taxon>
        <taxon>Xenopus</taxon>
    </lineage>
</organism>
<gene>
    <name evidence="1" type="ORF">XELAEV_18000007mg</name>
</gene>
<protein>
    <submittedName>
        <fullName evidence="1">Uncharacterized protein</fullName>
    </submittedName>
</protein>